<dbReference type="SUPFAM" id="SSF64182">
    <property type="entry name" value="DHH phosphoesterases"/>
    <property type="match status" value="1"/>
</dbReference>
<dbReference type="GO" id="GO:0004527">
    <property type="term" value="F:exonuclease activity"/>
    <property type="evidence" value="ECO:0007669"/>
    <property type="project" value="UniProtKB-KW"/>
</dbReference>
<dbReference type="InterPro" id="IPR038763">
    <property type="entry name" value="DHH_sf"/>
</dbReference>
<dbReference type="Pfam" id="PF01368">
    <property type="entry name" value="DHH"/>
    <property type="match status" value="1"/>
</dbReference>
<dbReference type="InterPro" id="IPR051673">
    <property type="entry name" value="SSDNA_exonuclease_RecJ"/>
</dbReference>
<evidence type="ECO:0000259" key="1">
    <source>
        <dbReference type="Pfam" id="PF01368"/>
    </source>
</evidence>
<dbReference type="Proteomes" id="UP000474042">
    <property type="component" value="Unassembled WGS sequence"/>
</dbReference>
<evidence type="ECO:0000313" key="3">
    <source>
        <dbReference type="EMBL" id="NAS17139.1"/>
    </source>
</evidence>
<dbReference type="EMBL" id="LRDH01000088">
    <property type="protein sequence ID" value="PPV16258.1"/>
    <property type="molecule type" value="Genomic_DNA"/>
</dbReference>
<evidence type="ECO:0000313" key="9">
    <source>
        <dbReference type="Proteomes" id="UP000515243"/>
    </source>
</evidence>
<dbReference type="KEGG" id="cbut:ATN24_12915"/>
<dbReference type="GeneID" id="92944800"/>
<dbReference type="EMBL" id="WOFV02000008">
    <property type="protein sequence ID" value="NAS17139.1"/>
    <property type="molecule type" value="Genomic_DNA"/>
</dbReference>
<dbReference type="OrthoDB" id="1925987at2"/>
<gene>
    <name evidence="4" type="ORF">AWN73_10325</name>
    <name evidence="2" type="ORF">CBU02nite_17170</name>
    <name evidence="5" type="ORF">FF104_11500</name>
    <name evidence="3" type="ORF">GND98_004445</name>
</gene>
<dbReference type="EMBL" id="BKBC01000018">
    <property type="protein sequence ID" value="GEQ21211.1"/>
    <property type="molecule type" value="Genomic_DNA"/>
</dbReference>
<evidence type="ECO:0000313" key="4">
    <source>
        <dbReference type="EMBL" id="PPV16258.1"/>
    </source>
</evidence>
<reference evidence="3 8" key="4">
    <citation type="submission" date="2020-01" db="EMBL/GenBank/DDBJ databases">
        <title>Genome sequence of a 1,3-propanediol producer, Clostridium butyricum S3.</title>
        <authorList>
            <person name="Zhou J."/>
        </authorList>
    </citation>
    <scope>NUCLEOTIDE SEQUENCE [LARGE SCALE GENOMIC DNA]</scope>
    <source>
        <strain evidence="3 8">S3</strain>
    </source>
</reference>
<organism evidence="4 6">
    <name type="scientific">Clostridium butyricum</name>
    <dbReference type="NCBI Taxonomy" id="1492"/>
    <lineage>
        <taxon>Bacteria</taxon>
        <taxon>Bacillati</taxon>
        <taxon>Bacillota</taxon>
        <taxon>Clostridia</taxon>
        <taxon>Eubacteriales</taxon>
        <taxon>Clostridiaceae</taxon>
        <taxon>Clostridium</taxon>
    </lineage>
</organism>
<accession>A0A2S7FCW3</accession>
<evidence type="ECO:0000313" key="7">
    <source>
        <dbReference type="Proteomes" id="UP000321089"/>
    </source>
</evidence>
<dbReference type="PANTHER" id="PTHR30255">
    <property type="entry name" value="SINGLE-STRANDED-DNA-SPECIFIC EXONUCLEASE RECJ"/>
    <property type="match status" value="1"/>
</dbReference>
<dbReference type="GO" id="GO:0008168">
    <property type="term" value="F:methyltransferase activity"/>
    <property type="evidence" value="ECO:0007669"/>
    <property type="project" value="UniProtKB-KW"/>
</dbReference>
<proteinExistence type="predicted"/>
<keyword evidence="2" id="KW-0489">Methyltransferase</keyword>
<dbReference type="Proteomes" id="UP000321089">
    <property type="component" value="Unassembled WGS sequence"/>
</dbReference>
<protein>
    <submittedName>
        <fullName evidence="2">Delta(24)-sterol C-methyltransferase</fullName>
    </submittedName>
    <submittedName>
        <fullName evidence="4">Phosphoesterase</fullName>
    </submittedName>
</protein>
<dbReference type="Proteomes" id="UP000515243">
    <property type="component" value="Chromosome 1"/>
</dbReference>
<reference evidence="5 9" key="2">
    <citation type="submission" date="2019-05" db="EMBL/GenBank/DDBJ databases">
        <authorList>
            <person name="Schori C."/>
            <person name="Ahrens C."/>
        </authorList>
    </citation>
    <scope>NUCLEOTIDE SEQUENCE [LARGE SCALE GENOMIC DNA]</scope>
    <source>
        <strain evidence="5 9">DSM 10702</strain>
    </source>
</reference>
<dbReference type="AlphaFoldDB" id="A0A2S7FCW3"/>
<dbReference type="Proteomes" id="UP000238081">
    <property type="component" value="Unassembled WGS sequence"/>
</dbReference>
<dbReference type="EMBL" id="CP040626">
    <property type="protein sequence ID" value="QMW91567.1"/>
    <property type="molecule type" value="Genomic_DNA"/>
</dbReference>
<evidence type="ECO:0000313" key="2">
    <source>
        <dbReference type="EMBL" id="GEQ21211.1"/>
    </source>
</evidence>
<name>A0A2S7FCW3_CLOBU</name>
<keyword evidence="2" id="KW-0808">Transferase</keyword>
<reference evidence="2 7" key="3">
    <citation type="submission" date="2019-07" db="EMBL/GenBank/DDBJ databases">
        <title>Whole genome shotgun sequence of Clostridium butyricum NBRC 3858.</title>
        <authorList>
            <person name="Hosoyama A."/>
            <person name="Uohara A."/>
            <person name="Ohji S."/>
            <person name="Ichikawa N."/>
        </authorList>
    </citation>
    <scope>NUCLEOTIDE SEQUENCE [LARGE SCALE GENOMIC DNA]</scope>
    <source>
        <strain evidence="2 7">NBRC 3858</strain>
    </source>
</reference>
<sequence length="292" mass="33264">MRKFWESIYYPNYITGYNPFILKGMNKAIERLALAVNNRQKIVVYGTYNVDGICAVSSLILVLRYLNADVEYLIYDRQENDARINSVDIKDNVDFLGAELLITLGVGLKSQEEVDLCKTLGIDLIVIENEISDTVNDYIYINPNQKGCQYRYKDLSTSGITFKLMQAIAIYYNMKSINKYLDLILIGAKWSRGSAKGENGILIKEGNKFLMNTNNNGLRSIIEFNDIKEFDDCGVNKIIESLIPPIGAVGITDNARIVLELLTTNDKDRTNQIVKYLYSLKKNHPMKQVKRI</sequence>
<dbReference type="GO" id="GO:0032259">
    <property type="term" value="P:methylation"/>
    <property type="evidence" value="ECO:0007669"/>
    <property type="project" value="UniProtKB-KW"/>
</dbReference>
<dbReference type="RefSeq" id="WP_002580735.1">
    <property type="nucleotide sequence ID" value="NZ_AP019716.1"/>
</dbReference>
<reference evidence="4 6" key="1">
    <citation type="submission" date="2016-01" db="EMBL/GenBank/DDBJ databases">
        <title>Characterization of the Clostridium difficile lineages that are prevalent in Hong Kong and China.</title>
        <authorList>
            <person name="Kwok J.S.-L."/>
            <person name="Lam W.-Y."/>
            <person name="Ip M."/>
            <person name="Chan T.-F."/>
            <person name="Hawkey P.M."/>
            <person name="Tsui S.K.-W."/>
        </authorList>
    </citation>
    <scope>NUCLEOTIDE SEQUENCE [LARGE SCALE GENOMIC DNA]</scope>
    <source>
        <strain evidence="4 6">300064</strain>
    </source>
</reference>
<feature type="domain" description="DDH" evidence="1">
    <location>
        <begin position="41"/>
        <end position="187"/>
    </location>
</feature>
<evidence type="ECO:0000313" key="8">
    <source>
        <dbReference type="Proteomes" id="UP000474042"/>
    </source>
</evidence>
<dbReference type="PANTHER" id="PTHR30255:SF2">
    <property type="entry name" value="SINGLE-STRANDED-DNA-SPECIFIC EXONUCLEASE RECJ"/>
    <property type="match status" value="1"/>
</dbReference>
<evidence type="ECO:0000313" key="5">
    <source>
        <dbReference type="EMBL" id="QMW91567.1"/>
    </source>
</evidence>
<evidence type="ECO:0000313" key="6">
    <source>
        <dbReference type="Proteomes" id="UP000238081"/>
    </source>
</evidence>
<dbReference type="Gene3D" id="3.90.1640.30">
    <property type="match status" value="1"/>
</dbReference>
<dbReference type="InterPro" id="IPR001667">
    <property type="entry name" value="DDH_dom"/>
</dbReference>